<dbReference type="AlphaFoldDB" id="A0A1S4A4C1"/>
<dbReference type="InterPro" id="IPR026992">
    <property type="entry name" value="DIOX_N"/>
</dbReference>
<evidence type="ECO:0000256" key="3">
    <source>
        <dbReference type="ARBA" id="ARBA00023004"/>
    </source>
</evidence>
<evidence type="ECO:0000256" key="1">
    <source>
        <dbReference type="ARBA" id="ARBA00022723"/>
    </source>
</evidence>
<dbReference type="Proteomes" id="UP000790787">
    <property type="component" value="Chromosome 17"/>
</dbReference>
<organism evidence="5 6">
    <name type="scientific">Nicotiana tabacum</name>
    <name type="common">Common tobacco</name>
    <dbReference type="NCBI Taxonomy" id="4097"/>
    <lineage>
        <taxon>Eukaryota</taxon>
        <taxon>Viridiplantae</taxon>
        <taxon>Streptophyta</taxon>
        <taxon>Embryophyta</taxon>
        <taxon>Tracheophyta</taxon>
        <taxon>Spermatophyta</taxon>
        <taxon>Magnoliopsida</taxon>
        <taxon>eudicotyledons</taxon>
        <taxon>Gunneridae</taxon>
        <taxon>Pentapetalae</taxon>
        <taxon>asterids</taxon>
        <taxon>lamiids</taxon>
        <taxon>Solanales</taxon>
        <taxon>Solanaceae</taxon>
        <taxon>Nicotianoideae</taxon>
        <taxon>Nicotianeae</taxon>
        <taxon>Nicotiana</taxon>
    </lineage>
</organism>
<gene>
    <name evidence="6" type="primary">LOC107793557</name>
</gene>
<dbReference type="KEGG" id="nta:107793557"/>
<keyword evidence="1" id="KW-0479">Metal-binding</keyword>
<feature type="domain" description="Non-haem dioxygenase N-terminal" evidence="4">
    <location>
        <begin position="40"/>
        <end position="134"/>
    </location>
</feature>
<keyword evidence="5" id="KW-1185">Reference proteome</keyword>
<sequence>MNCYQWLSILGFVNNWFTLLHPSQMGITMLLDDISPLLDKSDHPNMAQDERAAQVVRELDLACREAGFFYVTGHGIPQIRSIKHEYFHQPYEDKLKIKLSAETGYRGYQRIGENITKGTPDMHEAIDCYREVKHRMYGDLGEVMQGSNIRSSSPPNFKQLVEEYVDHCTVALLYCILF</sequence>
<evidence type="ECO:0000259" key="4">
    <source>
        <dbReference type="Pfam" id="PF14226"/>
    </source>
</evidence>
<dbReference type="Pfam" id="PF14226">
    <property type="entry name" value="DIOX_N"/>
    <property type="match status" value="1"/>
</dbReference>
<dbReference type="InterPro" id="IPR027443">
    <property type="entry name" value="IPNS-like_sf"/>
</dbReference>
<dbReference type="PaxDb" id="4097-A0A1S4A4C1"/>
<dbReference type="RefSeq" id="XP_016471421.1">
    <property type="nucleotide sequence ID" value="XM_016615935.1"/>
</dbReference>
<dbReference type="GO" id="GO:0046872">
    <property type="term" value="F:metal ion binding"/>
    <property type="evidence" value="ECO:0007669"/>
    <property type="project" value="UniProtKB-KW"/>
</dbReference>
<keyword evidence="6" id="KW-0560">Oxidoreductase</keyword>
<reference evidence="6" key="2">
    <citation type="submission" date="2025-08" db="UniProtKB">
        <authorList>
            <consortium name="RefSeq"/>
        </authorList>
    </citation>
    <scope>IDENTIFICATION</scope>
    <source>
        <tissue evidence="6">Leaf</tissue>
    </source>
</reference>
<dbReference type="SMR" id="A0A1S4A4C1"/>
<dbReference type="SUPFAM" id="SSF51197">
    <property type="entry name" value="Clavaminate synthase-like"/>
    <property type="match status" value="1"/>
</dbReference>
<dbReference type="RefSeq" id="XP_016471421.1">
    <property type="nucleotide sequence ID" value="XM_016615935.2"/>
</dbReference>
<reference evidence="5" key="1">
    <citation type="journal article" date="2014" name="Nat. Commun.">
        <title>The tobacco genome sequence and its comparison with those of tomato and potato.</title>
        <authorList>
            <person name="Sierro N."/>
            <person name="Battey J.N."/>
            <person name="Ouadi S."/>
            <person name="Bakaher N."/>
            <person name="Bovet L."/>
            <person name="Willig A."/>
            <person name="Goepfert S."/>
            <person name="Peitsch M.C."/>
            <person name="Ivanov N.V."/>
        </authorList>
    </citation>
    <scope>NUCLEOTIDE SEQUENCE [LARGE SCALE GENOMIC DNA]</scope>
</reference>
<keyword evidence="3" id="KW-0408">Iron</keyword>
<dbReference type="GeneID" id="107793557"/>
<proteinExistence type="predicted"/>
<protein>
    <submittedName>
        <fullName evidence="6">Homoarginine-6-hydroxylase 2-ODD-C23</fullName>
    </submittedName>
    <submittedName>
        <fullName evidence="6">Probable 2-oxoglutarate-dependent dioxygenase At3g49630</fullName>
    </submittedName>
</protein>
<keyword evidence="2" id="KW-0847">Vitamin C</keyword>
<dbReference type="Gene3D" id="2.60.120.330">
    <property type="entry name" value="B-lactam Antibiotic, Isopenicillin N Synthase, Chain"/>
    <property type="match status" value="1"/>
</dbReference>
<keyword evidence="6" id="KW-0223">Dioxygenase</keyword>
<dbReference type="GO" id="GO:0016706">
    <property type="term" value="F:2-oxoglutarate-dependent dioxygenase activity"/>
    <property type="evidence" value="ECO:0000318"/>
    <property type="project" value="GO_Central"/>
</dbReference>
<evidence type="ECO:0000313" key="6">
    <source>
        <dbReference type="RefSeq" id="XP_016471421.1"/>
    </source>
</evidence>
<dbReference type="OrthoDB" id="288590at2759"/>
<evidence type="ECO:0000256" key="2">
    <source>
        <dbReference type="ARBA" id="ARBA00022896"/>
    </source>
</evidence>
<dbReference type="GO" id="GO:0031418">
    <property type="term" value="F:L-ascorbic acid binding"/>
    <property type="evidence" value="ECO:0007669"/>
    <property type="project" value="UniProtKB-KW"/>
</dbReference>
<accession>A0A1S4A4C1</accession>
<evidence type="ECO:0000313" key="5">
    <source>
        <dbReference type="Proteomes" id="UP000790787"/>
    </source>
</evidence>
<name>A0A1S4A4C1_TOBAC</name>